<dbReference type="GeneID" id="100123087"/>
<organism evidence="7 8">
    <name type="scientific">Nasonia vitripennis</name>
    <name type="common">Parasitic wasp</name>
    <dbReference type="NCBI Taxonomy" id="7425"/>
    <lineage>
        <taxon>Eukaryota</taxon>
        <taxon>Metazoa</taxon>
        <taxon>Ecdysozoa</taxon>
        <taxon>Arthropoda</taxon>
        <taxon>Hexapoda</taxon>
        <taxon>Insecta</taxon>
        <taxon>Pterygota</taxon>
        <taxon>Neoptera</taxon>
        <taxon>Endopterygota</taxon>
        <taxon>Hymenoptera</taxon>
        <taxon>Apocrita</taxon>
        <taxon>Proctotrupomorpha</taxon>
        <taxon>Chalcidoidea</taxon>
        <taxon>Pteromalidae</taxon>
        <taxon>Pteromalinae</taxon>
        <taxon>Nasonia</taxon>
    </lineage>
</organism>
<dbReference type="SMART" id="SM00338">
    <property type="entry name" value="BRLZ"/>
    <property type="match status" value="1"/>
</dbReference>
<protein>
    <recommendedName>
        <fullName evidence="6">BZIP domain-containing protein</fullName>
    </recommendedName>
</protein>
<dbReference type="CTD" id="36057"/>
<evidence type="ECO:0000313" key="8">
    <source>
        <dbReference type="Proteomes" id="UP000002358"/>
    </source>
</evidence>
<dbReference type="AlphaFoldDB" id="A0A7M7GDH9"/>
<dbReference type="Pfam" id="PF03957">
    <property type="entry name" value="Jun"/>
    <property type="match status" value="1"/>
</dbReference>
<keyword evidence="5" id="KW-0175">Coiled coil</keyword>
<dbReference type="FunCoup" id="A0A7M7GDH9">
    <property type="interactions" value="573"/>
</dbReference>
<comment type="similarity">
    <text evidence="1">Belongs to the bZIP family. Jun subfamily.</text>
</comment>
<dbReference type="InterPro" id="IPR004827">
    <property type="entry name" value="bZIP"/>
</dbReference>
<dbReference type="OrthoDB" id="2187714at2759"/>
<proteinExistence type="inferred from homology"/>
<evidence type="ECO:0000256" key="2">
    <source>
        <dbReference type="ARBA" id="ARBA00023015"/>
    </source>
</evidence>
<dbReference type="Gene3D" id="1.20.5.170">
    <property type="match status" value="1"/>
</dbReference>
<dbReference type="EnsemblMetazoa" id="XM_003427198">
    <property type="protein sequence ID" value="XP_003427246"/>
    <property type="gene ID" value="LOC100123087"/>
</dbReference>
<dbReference type="PRINTS" id="PR00043">
    <property type="entry name" value="LEUZIPPRJUN"/>
</dbReference>
<dbReference type="CDD" id="cd14696">
    <property type="entry name" value="bZIP_Jun"/>
    <property type="match status" value="1"/>
</dbReference>
<sequence length="277" mass="30549">MVRNPTMEPSFYEQEVIYGNGLNRIGAGPIGNEIGSMKRCNLSLDLNGARQGGPQSKRPRLGQLTPGITGITPLINSPDLMKLGLTTPDIERFLNADGMIPSVPTPVGGYFDSKLVTEDQEKYAQGFVDALNELQNSDSSQEPGSINGAIYTNLEPPGSVQSTESLLSQGMVQIKDEPQTVPSVSSSPPMSPIDMESQERIKLERKRQRNRVAASKCRRRKLERISRLEDRVKVLKNENSDLSQVINKLKESISRLKEQVIDHVNSGCQIGTMPQLF</sequence>
<feature type="coiled-coil region" evidence="5">
    <location>
        <begin position="218"/>
        <end position="266"/>
    </location>
</feature>
<evidence type="ECO:0000256" key="3">
    <source>
        <dbReference type="ARBA" id="ARBA00023125"/>
    </source>
</evidence>
<dbReference type="InterPro" id="IPR046347">
    <property type="entry name" value="bZIP_sf"/>
</dbReference>
<dbReference type="Proteomes" id="UP000002358">
    <property type="component" value="Chromosome 4"/>
</dbReference>
<keyword evidence="8" id="KW-1185">Reference proteome</keyword>
<name>A0A7M7GDH9_NASVI</name>
<evidence type="ECO:0000256" key="5">
    <source>
        <dbReference type="SAM" id="Coils"/>
    </source>
</evidence>
<reference evidence="7" key="1">
    <citation type="submission" date="2021-01" db="UniProtKB">
        <authorList>
            <consortium name="EnsemblMetazoa"/>
        </authorList>
    </citation>
    <scope>IDENTIFICATION</scope>
</reference>
<dbReference type="GO" id="GO:0051726">
    <property type="term" value="P:regulation of cell cycle"/>
    <property type="evidence" value="ECO:0007669"/>
    <property type="project" value="TreeGrafter"/>
</dbReference>
<dbReference type="PROSITE" id="PS50217">
    <property type="entry name" value="BZIP"/>
    <property type="match status" value="1"/>
</dbReference>
<evidence type="ECO:0000313" key="7">
    <source>
        <dbReference type="EnsemblMetazoa" id="XP_003427246"/>
    </source>
</evidence>
<accession>A0A7M7GDH9</accession>
<dbReference type="RefSeq" id="XP_003427246.1">
    <property type="nucleotide sequence ID" value="XM_003427198.5"/>
</dbReference>
<evidence type="ECO:0000256" key="1">
    <source>
        <dbReference type="ARBA" id="ARBA00006882"/>
    </source>
</evidence>
<feature type="domain" description="BZIP" evidence="6">
    <location>
        <begin position="200"/>
        <end position="263"/>
    </location>
</feature>
<dbReference type="GO" id="GO:0000978">
    <property type="term" value="F:RNA polymerase II cis-regulatory region sequence-specific DNA binding"/>
    <property type="evidence" value="ECO:0007669"/>
    <property type="project" value="TreeGrafter"/>
</dbReference>
<dbReference type="PANTHER" id="PTHR11462:SF35">
    <property type="entry name" value="TRANSCRIPTION FACTOR JRA"/>
    <property type="match status" value="1"/>
</dbReference>
<dbReference type="InterPro" id="IPR002112">
    <property type="entry name" value="Leuzip_Jun"/>
</dbReference>
<keyword evidence="3" id="KW-0238">DNA-binding</keyword>
<dbReference type="Pfam" id="PF00170">
    <property type="entry name" value="bZIP_1"/>
    <property type="match status" value="1"/>
</dbReference>
<dbReference type="InterPro" id="IPR005643">
    <property type="entry name" value="JNK"/>
</dbReference>
<dbReference type="SUPFAM" id="SSF57959">
    <property type="entry name" value="Leucine zipper domain"/>
    <property type="match status" value="1"/>
</dbReference>
<dbReference type="FunFam" id="1.20.5.170:FF:000012">
    <property type="entry name" value="Putative transcription factor AP-1"/>
    <property type="match status" value="1"/>
</dbReference>
<dbReference type="GO" id="GO:0005634">
    <property type="term" value="C:nucleus"/>
    <property type="evidence" value="ECO:0007669"/>
    <property type="project" value="UniProtKB-ARBA"/>
</dbReference>
<dbReference type="KEGG" id="nvi:100123087"/>
<dbReference type="SMR" id="A0A7M7GDH9"/>
<evidence type="ECO:0000259" key="6">
    <source>
        <dbReference type="PROSITE" id="PS50217"/>
    </source>
</evidence>
<dbReference type="GO" id="GO:0005667">
    <property type="term" value="C:transcription regulator complex"/>
    <property type="evidence" value="ECO:0007669"/>
    <property type="project" value="TreeGrafter"/>
</dbReference>
<dbReference type="PROSITE" id="PS00036">
    <property type="entry name" value="BZIP_BASIC"/>
    <property type="match status" value="1"/>
</dbReference>
<dbReference type="InParanoid" id="A0A7M7GDH9"/>
<keyword evidence="2" id="KW-0805">Transcription regulation</keyword>
<dbReference type="GO" id="GO:0042127">
    <property type="term" value="P:regulation of cell population proliferation"/>
    <property type="evidence" value="ECO:0007669"/>
    <property type="project" value="TreeGrafter"/>
</dbReference>
<dbReference type="InterPro" id="IPR050946">
    <property type="entry name" value="AP-1_TF_bZIP"/>
</dbReference>
<keyword evidence="4" id="KW-0804">Transcription</keyword>
<dbReference type="PANTHER" id="PTHR11462">
    <property type="entry name" value="JUN TRANSCRIPTION FACTOR-RELATED"/>
    <property type="match status" value="1"/>
</dbReference>
<dbReference type="GO" id="GO:0000981">
    <property type="term" value="F:DNA-binding transcription factor activity, RNA polymerase II-specific"/>
    <property type="evidence" value="ECO:0007669"/>
    <property type="project" value="TreeGrafter"/>
</dbReference>
<evidence type="ECO:0000256" key="4">
    <source>
        <dbReference type="ARBA" id="ARBA00023163"/>
    </source>
</evidence>